<dbReference type="InterPro" id="IPR041577">
    <property type="entry name" value="RT_RNaseH_2"/>
</dbReference>
<keyword evidence="3" id="KW-1185">Reference proteome</keyword>
<dbReference type="SUPFAM" id="SSF53098">
    <property type="entry name" value="Ribonuclease H-like"/>
    <property type="match status" value="1"/>
</dbReference>
<dbReference type="InterPro" id="IPR043502">
    <property type="entry name" value="DNA/RNA_pol_sf"/>
</dbReference>
<dbReference type="GO" id="GO:0004523">
    <property type="term" value="F:RNA-DNA hybrid ribonuclease activity"/>
    <property type="evidence" value="ECO:0007669"/>
    <property type="project" value="InterPro"/>
</dbReference>
<dbReference type="Pfam" id="PF17919">
    <property type="entry name" value="RT_RNaseH_2"/>
    <property type="match status" value="1"/>
</dbReference>
<dbReference type="AlphaFoldDB" id="A0AAP0BP40"/>
<dbReference type="SUPFAM" id="SSF56672">
    <property type="entry name" value="DNA/RNA polymerases"/>
    <property type="match status" value="1"/>
</dbReference>
<dbReference type="InterPro" id="IPR036397">
    <property type="entry name" value="RNaseH_sf"/>
</dbReference>
<dbReference type="PANTHER" id="PTHR48475">
    <property type="entry name" value="RIBONUCLEASE H"/>
    <property type="match status" value="1"/>
</dbReference>
<gene>
    <name evidence="2" type="ORF">KSP39_PZI008171</name>
</gene>
<evidence type="ECO:0000259" key="1">
    <source>
        <dbReference type="PROSITE" id="PS50879"/>
    </source>
</evidence>
<dbReference type="Pfam" id="PF13456">
    <property type="entry name" value="RVT_3"/>
    <property type="match status" value="1"/>
</dbReference>
<reference evidence="2 3" key="1">
    <citation type="journal article" date="2022" name="Nat. Plants">
        <title>Genomes of leafy and leafless Platanthera orchids illuminate the evolution of mycoheterotrophy.</title>
        <authorList>
            <person name="Li M.H."/>
            <person name="Liu K.W."/>
            <person name="Li Z."/>
            <person name="Lu H.C."/>
            <person name="Ye Q.L."/>
            <person name="Zhang D."/>
            <person name="Wang J.Y."/>
            <person name="Li Y.F."/>
            <person name="Zhong Z.M."/>
            <person name="Liu X."/>
            <person name="Yu X."/>
            <person name="Liu D.K."/>
            <person name="Tu X.D."/>
            <person name="Liu B."/>
            <person name="Hao Y."/>
            <person name="Liao X.Y."/>
            <person name="Jiang Y.T."/>
            <person name="Sun W.H."/>
            <person name="Chen J."/>
            <person name="Chen Y.Q."/>
            <person name="Ai Y."/>
            <person name="Zhai J.W."/>
            <person name="Wu S.S."/>
            <person name="Zhou Z."/>
            <person name="Hsiao Y.Y."/>
            <person name="Wu W.L."/>
            <person name="Chen Y.Y."/>
            <person name="Lin Y.F."/>
            <person name="Hsu J.L."/>
            <person name="Li C.Y."/>
            <person name="Wang Z.W."/>
            <person name="Zhao X."/>
            <person name="Zhong W.Y."/>
            <person name="Ma X.K."/>
            <person name="Ma L."/>
            <person name="Huang J."/>
            <person name="Chen G.Z."/>
            <person name="Huang M.Z."/>
            <person name="Huang L."/>
            <person name="Peng D.H."/>
            <person name="Luo Y.B."/>
            <person name="Zou S.Q."/>
            <person name="Chen S.P."/>
            <person name="Lan S."/>
            <person name="Tsai W.C."/>
            <person name="Van de Peer Y."/>
            <person name="Liu Z.J."/>
        </authorList>
    </citation>
    <scope>NUCLEOTIDE SEQUENCE [LARGE SCALE GENOMIC DNA]</scope>
    <source>
        <strain evidence="2">Lor287</strain>
    </source>
</reference>
<dbReference type="Gene3D" id="3.30.420.10">
    <property type="entry name" value="Ribonuclease H-like superfamily/Ribonuclease H"/>
    <property type="match status" value="1"/>
</dbReference>
<dbReference type="InterPro" id="IPR041588">
    <property type="entry name" value="Integrase_H2C2"/>
</dbReference>
<dbReference type="Gene3D" id="3.30.70.270">
    <property type="match status" value="1"/>
</dbReference>
<feature type="domain" description="RNase H type-1" evidence="1">
    <location>
        <begin position="202"/>
        <end position="331"/>
    </location>
</feature>
<accession>A0AAP0BP40</accession>
<dbReference type="InterPro" id="IPR043128">
    <property type="entry name" value="Rev_trsase/Diguanyl_cyclase"/>
</dbReference>
<dbReference type="Pfam" id="PF17921">
    <property type="entry name" value="Integrase_H2C2"/>
    <property type="match status" value="1"/>
</dbReference>
<dbReference type="InterPro" id="IPR012337">
    <property type="entry name" value="RNaseH-like_sf"/>
</dbReference>
<dbReference type="GO" id="GO:0003676">
    <property type="term" value="F:nucleic acid binding"/>
    <property type="evidence" value="ECO:0007669"/>
    <property type="project" value="InterPro"/>
</dbReference>
<dbReference type="EMBL" id="JBBWWQ010000006">
    <property type="protein sequence ID" value="KAK8944793.1"/>
    <property type="molecule type" value="Genomic_DNA"/>
</dbReference>
<dbReference type="PANTHER" id="PTHR48475:SF1">
    <property type="entry name" value="RNASE H TYPE-1 DOMAIN-CONTAINING PROTEIN"/>
    <property type="match status" value="1"/>
</dbReference>
<dbReference type="Gene3D" id="1.10.340.70">
    <property type="match status" value="1"/>
</dbReference>
<protein>
    <recommendedName>
        <fullName evidence="1">RNase H type-1 domain-containing protein</fullName>
    </recommendedName>
</protein>
<proteinExistence type="predicted"/>
<name>A0AAP0BP40_9ASPA</name>
<organism evidence="2 3">
    <name type="scientific">Platanthera zijinensis</name>
    <dbReference type="NCBI Taxonomy" id="2320716"/>
    <lineage>
        <taxon>Eukaryota</taxon>
        <taxon>Viridiplantae</taxon>
        <taxon>Streptophyta</taxon>
        <taxon>Embryophyta</taxon>
        <taxon>Tracheophyta</taxon>
        <taxon>Spermatophyta</taxon>
        <taxon>Magnoliopsida</taxon>
        <taxon>Liliopsida</taxon>
        <taxon>Asparagales</taxon>
        <taxon>Orchidaceae</taxon>
        <taxon>Orchidoideae</taxon>
        <taxon>Orchideae</taxon>
        <taxon>Orchidinae</taxon>
        <taxon>Platanthera</taxon>
    </lineage>
</organism>
<sequence>MVTQRGIEANPENIKALEEMSAPRSIKDVQRLNGRITALSRGARTAGFQWTDECQAAFEALKQYLASPPLLSKPTPRETLFLYLVVTPATLSLVLVKHEGGVQHPVYYLSKILSDAETRYPAADKTALTLIFSARKLLLTELPLRAILQKPEASGRLVKWAVELGEFNIHFLPRPIIKSQVLADFVVENTLPAETESTQVEPDQRWPLYVDEASGLEGAGAGLLLVGPELISLEYGHRLKFPATNNVAEYEALIAGLRLVIDCHVKGLIVYSDSQLIVSQVEGDYEVKNEELVQYLSLVKFLLLRIPQVQILNIPREQNSRADALSKQATSPSQYQSRRRRVEEIVFPSVQGPWEIAEIDEPEESWVSSPVTYLKYQQLPEDPAEARRLRMRAATFVLINGELHKRSFSGPYLKCLTEKDAEYTLHEVHEGVCGEHLGGKTLARKILRQGFYWPTMKKEAADFVQRCNSCQLYVNVPRQPLVVLSTLQGA</sequence>
<evidence type="ECO:0000313" key="2">
    <source>
        <dbReference type="EMBL" id="KAK8944793.1"/>
    </source>
</evidence>
<dbReference type="CDD" id="cd09279">
    <property type="entry name" value="RNase_HI_like"/>
    <property type="match status" value="1"/>
</dbReference>
<evidence type="ECO:0000313" key="3">
    <source>
        <dbReference type="Proteomes" id="UP001418222"/>
    </source>
</evidence>
<dbReference type="InterPro" id="IPR002156">
    <property type="entry name" value="RNaseH_domain"/>
</dbReference>
<comment type="caution">
    <text evidence="2">The sequence shown here is derived from an EMBL/GenBank/DDBJ whole genome shotgun (WGS) entry which is preliminary data.</text>
</comment>
<dbReference type="Proteomes" id="UP001418222">
    <property type="component" value="Unassembled WGS sequence"/>
</dbReference>
<dbReference type="PROSITE" id="PS50879">
    <property type="entry name" value="RNASE_H_1"/>
    <property type="match status" value="1"/>
</dbReference>